<evidence type="ECO:0008006" key="2">
    <source>
        <dbReference type="Google" id="ProtNLM"/>
    </source>
</evidence>
<gene>
    <name evidence="1" type="ORF">MNBD_ALPHA11-634</name>
</gene>
<name>A0A3B0TWD0_9ZZZZ</name>
<dbReference type="AlphaFoldDB" id="A0A3B0TWD0"/>
<dbReference type="InterPro" id="IPR011008">
    <property type="entry name" value="Dimeric_a/b-barrel"/>
</dbReference>
<organism evidence="1">
    <name type="scientific">hydrothermal vent metagenome</name>
    <dbReference type="NCBI Taxonomy" id="652676"/>
    <lineage>
        <taxon>unclassified sequences</taxon>
        <taxon>metagenomes</taxon>
        <taxon>ecological metagenomes</taxon>
    </lineage>
</organism>
<accession>A0A3B0TWD0</accession>
<reference evidence="1" key="1">
    <citation type="submission" date="2018-06" db="EMBL/GenBank/DDBJ databases">
        <authorList>
            <person name="Zhirakovskaya E."/>
        </authorList>
    </citation>
    <scope>NUCLEOTIDE SEQUENCE</scope>
</reference>
<proteinExistence type="predicted"/>
<evidence type="ECO:0000313" key="1">
    <source>
        <dbReference type="EMBL" id="VAW21080.1"/>
    </source>
</evidence>
<protein>
    <recommendedName>
        <fullName evidence="2">ABM domain-containing protein</fullName>
    </recommendedName>
</protein>
<dbReference type="EMBL" id="UOEQ01000323">
    <property type="protein sequence ID" value="VAW21080.1"/>
    <property type="molecule type" value="Genomic_DNA"/>
</dbReference>
<dbReference type="SUPFAM" id="SSF54909">
    <property type="entry name" value="Dimeric alpha+beta barrel"/>
    <property type="match status" value="1"/>
</dbReference>
<sequence>MGDTITILAEIKLAKGISEADLLAGSEKFQKQFAGKQPGLIRRELVRKADGNYLDIVQFASMAHAEALMEKEKTSAVCHEFFALMDMGDGSGDDMDGVEICHSLETYQ</sequence>